<name>T0QS82_SAPDV</name>
<dbReference type="RefSeq" id="XP_008605813.1">
    <property type="nucleotide sequence ID" value="XM_008607591.1"/>
</dbReference>
<dbReference type="EMBL" id="JH767135">
    <property type="protein sequence ID" value="EQC40969.1"/>
    <property type="molecule type" value="Genomic_DNA"/>
</dbReference>
<dbReference type="Proteomes" id="UP000030762">
    <property type="component" value="Unassembled WGS sequence"/>
</dbReference>
<protein>
    <submittedName>
        <fullName evidence="1">Uncharacterized protein</fullName>
    </submittedName>
</protein>
<dbReference type="OMA" id="IHYYALQ"/>
<proteinExistence type="predicted"/>
<gene>
    <name evidence="1" type="ORF">SDRG_02031</name>
</gene>
<organism evidence="1 2">
    <name type="scientific">Saprolegnia diclina (strain VS20)</name>
    <dbReference type="NCBI Taxonomy" id="1156394"/>
    <lineage>
        <taxon>Eukaryota</taxon>
        <taxon>Sar</taxon>
        <taxon>Stramenopiles</taxon>
        <taxon>Oomycota</taxon>
        <taxon>Saprolegniomycetes</taxon>
        <taxon>Saprolegniales</taxon>
        <taxon>Saprolegniaceae</taxon>
        <taxon>Saprolegnia</taxon>
    </lineage>
</organism>
<evidence type="ECO:0000313" key="1">
    <source>
        <dbReference type="EMBL" id="EQC40969.1"/>
    </source>
</evidence>
<keyword evidence="2" id="KW-1185">Reference proteome</keyword>
<sequence length="143" mass="16111">METLAAEETAWSCSSRSEWMVLLPTTPIYVYDIWHDLVQRKPLRHWRLVVDKSASEAPAYIVLGDIPIQAMHDGKRNRNAVMDDPVRIAVICHDDNALVDLEQLSALRCRLAAMTPGLDDVFLTITNATYSIHYYALQASLGV</sequence>
<dbReference type="InParanoid" id="T0QS82"/>
<accession>T0QS82</accession>
<dbReference type="AlphaFoldDB" id="T0QS82"/>
<dbReference type="GeneID" id="19942758"/>
<dbReference type="OrthoDB" id="59970at2759"/>
<evidence type="ECO:0000313" key="2">
    <source>
        <dbReference type="Proteomes" id="UP000030762"/>
    </source>
</evidence>
<dbReference type="VEuPathDB" id="FungiDB:SDRG_02031"/>
<reference evidence="1 2" key="1">
    <citation type="submission" date="2012-04" db="EMBL/GenBank/DDBJ databases">
        <title>The Genome Sequence of Saprolegnia declina VS20.</title>
        <authorList>
            <consortium name="The Broad Institute Genome Sequencing Platform"/>
            <person name="Russ C."/>
            <person name="Nusbaum C."/>
            <person name="Tyler B."/>
            <person name="van West P."/>
            <person name="Dieguez-Uribeondo J."/>
            <person name="de Bruijn I."/>
            <person name="Tripathy S."/>
            <person name="Jiang R."/>
            <person name="Young S.K."/>
            <person name="Zeng Q."/>
            <person name="Gargeya S."/>
            <person name="Fitzgerald M."/>
            <person name="Haas B."/>
            <person name="Abouelleil A."/>
            <person name="Alvarado L."/>
            <person name="Arachchi H.M."/>
            <person name="Berlin A."/>
            <person name="Chapman S.B."/>
            <person name="Goldberg J."/>
            <person name="Griggs A."/>
            <person name="Gujja S."/>
            <person name="Hansen M."/>
            <person name="Howarth C."/>
            <person name="Imamovic A."/>
            <person name="Larimer J."/>
            <person name="McCowen C."/>
            <person name="Montmayeur A."/>
            <person name="Murphy C."/>
            <person name="Neiman D."/>
            <person name="Pearson M."/>
            <person name="Priest M."/>
            <person name="Roberts A."/>
            <person name="Saif S."/>
            <person name="Shea T."/>
            <person name="Sisk P."/>
            <person name="Sykes S."/>
            <person name="Wortman J."/>
            <person name="Nusbaum C."/>
            <person name="Birren B."/>
        </authorList>
    </citation>
    <scope>NUCLEOTIDE SEQUENCE [LARGE SCALE GENOMIC DNA]</scope>
    <source>
        <strain evidence="1 2">VS20</strain>
    </source>
</reference>